<name>A0A645E3A4_9ZZZZ</name>
<dbReference type="AlphaFoldDB" id="A0A645E3A4"/>
<evidence type="ECO:0000313" key="1">
    <source>
        <dbReference type="EMBL" id="MPM96187.1"/>
    </source>
</evidence>
<dbReference type="EMBL" id="VSSQ01042585">
    <property type="protein sequence ID" value="MPM96187.1"/>
    <property type="molecule type" value="Genomic_DNA"/>
</dbReference>
<reference evidence="1" key="1">
    <citation type="submission" date="2019-08" db="EMBL/GenBank/DDBJ databases">
        <authorList>
            <person name="Kucharzyk K."/>
            <person name="Murdoch R.W."/>
            <person name="Higgins S."/>
            <person name="Loffler F."/>
        </authorList>
    </citation>
    <scope>NUCLEOTIDE SEQUENCE</scope>
</reference>
<comment type="caution">
    <text evidence="1">The sequence shown here is derived from an EMBL/GenBank/DDBJ whole genome shotgun (WGS) entry which is preliminary data.</text>
</comment>
<gene>
    <name evidence="1" type="ORF">SDC9_143345</name>
</gene>
<sequence>MLDQDLILRHLREQLGNACAQHLLNVDPSLRHDALGAQVVAGVVVAFPLAMHHLQMLSLIEAFVAADALHRKVLQEVQIQGAAVAVAGRSQHGGIVRTILVEQGQDSLCPVVIVKEHHSLGGALDAVLGGRRQFADSMKECLTRLDWQLALGRFCQCLQLRQCRRAGAFEQIHQQPGARDLAHEAYEVLCVRQDVCALIGSMFTRTFCCRLARRQLGAFLCC</sequence>
<proteinExistence type="predicted"/>
<protein>
    <submittedName>
        <fullName evidence="1">Uncharacterized protein</fullName>
    </submittedName>
</protein>
<organism evidence="1">
    <name type="scientific">bioreactor metagenome</name>
    <dbReference type="NCBI Taxonomy" id="1076179"/>
    <lineage>
        <taxon>unclassified sequences</taxon>
        <taxon>metagenomes</taxon>
        <taxon>ecological metagenomes</taxon>
    </lineage>
</organism>
<accession>A0A645E3A4</accession>